<evidence type="ECO:0000256" key="2">
    <source>
        <dbReference type="ARBA" id="ARBA00022603"/>
    </source>
</evidence>
<feature type="domain" description="Methyltransferase type 11" evidence="4">
    <location>
        <begin position="62"/>
        <end position="153"/>
    </location>
</feature>
<reference evidence="5 6" key="1">
    <citation type="submission" date="2019-01" db="EMBL/GenBank/DDBJ databases">
        <title>A draft genome assembly of the solar-powered sea slug Elysia chlorotica.</title>
        <authorList>
            <person name="Cai H."/>
            <person name="Li Q."/>
            <person name="Fang X."/>
            <person name="Li J."/>
            <person name="Curtis N.E."/>
            <person name="Altenburger A."/>
            <person name="Shibata T."/>
            <person name="Feng M."/>
            <person name="Maeda T."/>
            <person name="Schwartz J.A."/>
            <person name="Shigenobu S."/>
            <person name="Lundholm N."/>
            <person name="Nishiyama T."/>
            <person name="Yang H."/>
            <person name="Hasebe M."/>
            <person name="Li S."/>
            <person name="Pierce S.K."/>
            <person name="Wang J."/>
        </authorList>
    </citation>
    <scope>NUCLEOTIDE SEQUENCE [LARGE SCALE GENOMIC DNA]</scope>
    <source>
        <strain evidence="5">EC2010</strain>
        <tissue evidence="5">Whole organism of an adult</tissue>
    </source>
</reference>
<dbReference type="Proteomes" id="UP000271974">
    <property type="component" value="Unassembled WGS sequence"/>
</dbReference>
<gene>
    <name evidence="5" type="ORF">EGW08_005710</name>
</gene>
<dbReference type="InterPro" id="IPR051052">
    <property type="entry name" value="Diverse_substrate_MTase"/>
</dbReference>
<protein>
    <recommendedName>
        <fullName evidence="4">Methyltransferase type 11 domain-containing protein</fullName>
    </recommendedName>
</protein>
<dbReference type="Gene3D" id="3.40.50.150">
    <property type="entry name" value="Vaccinia Virus protein VP39"/>
    <property type="match status" value="1"/>
</dbReference>
<dbReference type="PANTHER" id="PTHR44942">
    <property type="entry name" value="METHYLTRANSF_11 DOMAIN-CONTAINING PROTEIN"/>
    <property type="match status" value="1"/>
</dbReference>
<evidence type="ECO:0000256" key="3">
    <source>
        <dbReference type="ARBA" id="ARBA00022679"/>
    </source>
</evidence>
<dbReference type="EMBL" id="RQTK01000136">
    <property type="protein sequence ID" value="RUS86518.1"/>
    <property type="molecule type" value="Genomic_DNA"/>
</dbReference>
<dbReference type="STRING" id="188477.A0A433TYD6"/>
<evidence type="ECO:0000259" key="4">
    <source>
        <dbReference type="Pfam" id="PF08241"/>
    </source>
</evidence>
<comment type="similarity">
    <text evidence="1">Belongs to the methyltransferase superfamily.</text>
</comment>
<sequence>MDTSYFSEYAHLSPGNADKSKMFLGTDLSKSYADSRPVYTAELFKTVVDYCLETRPSLDLAVDMGCGSGASTIGFARYFNKVIGVDISETQIACAPKDIPNCEFKVGHSDKLPFIQSGTADLFCFGTSFHWVPQAETLAEVDRVLRPGGIIAIFGYDVPSSSIQAVQACFQRLWKKVFPFAAKETAQVMERFRGLKMPYPGAIRNDDIKLKLDYTVQDTINFLKSTRSTQAYLETHPHEDLLGEITQELTQALETSGAGDVYTITFNIYLLMAHKPAN</sequence>
<keyword evidence="3" id="KW-0808">Transferase</keyword>
<name>A0A433TYD6_ELYCH</name>
<dbReference type="Pfam" id="PF08241">
    <property type="entry name" value="Methyltransf_11"/>
    <property type="match status" value="1"/>
</dbReference>
<organism evidence="5 6">
    <name type="scientific">Elysia chlorotica</name>
    <name type="common">Eastern emerald elysia</name>
    <name type="synonym">Sea slug</name>
    <dbReference type="NCBI Taxonomy" id="188477"/>
    <lineage>
        <taxon>Eukaryota</taxon>
        <taxon>Metazoa</taxon>
        <taxon>Spiralia</taxon>
        <taxon>Lophotrochozoa</taxon>
        <taxon>Mollusca</taxon>
        <taxon>Gastropoda</taxon>
        <taxon>Heterobranchia</taxon>
        <taxon>Euthyneura</taxon>
        <taxon>Panpulmonata</taxon>
        <taxon>Sacoglossa</taxon>
        <taxon>Placobranchoidea</taxon>
        <taxon>Plakobranchidae</taxon>
        <taxon>Elysia</taxon>
    </lineage>
</organism>
<dbReference type="OrthoDB" id="506498at2759"/>
<dbReference type="InterPro" id="IPR029063">
    <property type="entry name" value="SAM-dependent_MTases_sf"/>
</dbReference>
<evidence type="ECO:0000256" key="1">
    <source>
        <dbReference type="ARBA" id="ARBA00008361"/>
    </source>
</evidence>
<dbReference type="SUPFAM" id="SSF53335">
    <property type="entry name" value="S-adenosyl-L-methionine-dependent methyltransferases"/>
    <property type="match status" value="1"/>
</dbReference>
<dbReference type="GO" id="GO:0032259">
    <property type="term" value="P:methylation"/>
    <property type="evidence" value="ECO:0007669"/>
    <property type="project" value="UniProtKB-KW"/>
</dbReference>
<dbReference type="AlphaFoldDB" id="A0A433TYD6"/>
<keyword evidence="2" id="KW-0489">Methyltransferase</keyword>
<dbReference type="CDD" id="cd02440">
    <property type="entry name" value="AdoMet_MTases"/>
    <property type="match status" value="1"/>
</dbReference>
<accession>A0A433TYD6</accession>
<dbReference type="PANTHER" id="PTHR44942:SF4">
    <property type="entry name" value="METHYLTRANSFERASE TYPE 11 DOMAIN-CONTAINING PROTEIN"/>
    <property type="match status" value="1"/>
</dbReference>
<dbReference type="InterPro" id="IPR013216">
    <property type="entry name" value="Methyltransf_11"/>
</dbReference>
<comment type="caution">
    <text evidence="5">The sequence shown here is derived from an EMBL/GenBank/DDBJ whole genome shotgun (WGS) entry which is preliminary data.</text>
</comment>
<keyword evidence="6" id="KW-1185">Reference proteome</keyword>
<proteinExistence type="inferred from homology"/>
<dbReference type="GO" id="GO:0008757">
    <property type="term" value="F:S-adenosylmethionine-dependent methyltransferase activity"/>
    <property type="evidence" value="ECO:0007669"/>
    <property type="project" value="InterPro"/>
</dbReference>
<evidence type="ECO:0000313" key="6">
    <source>
        <dbReference type="Proteomes" id="UP000271974"/>
    </source>
</evidence>
<evidence type="ECO:0000313" key="5">
    <source>
        <dbReference type="EMBL" id="RUS86518.1"/>
    </source>
</evidence>